<dbReference type="OrthoDB" id="9811720at2"/>
<sequence>MFDRIIRFLWPAIGAFAAVLLLFLFENTTGLALLMAPFGASCVIVFALPDSPLAKPRNVIGGHFISTLTGLVFLHAFGHHAWTLAAAASLSIVFMQLTKTLHPPAGADPLVVILSGADWSFLVTPVLAGSLLLVGLSAVYRLFQRLSQDQQAKARVVPNKGVKPQ</sequence>
<evidence type="ECO:0000256" key="1">
    <source>
        <dbReference type="SAM" id="Phobius"/>
    </source>
</evidence>
<name>A0A1I2DJ20_9BACL</name>
<proteinExistence type="predicted"/>
<keyword evidence="1" id="KW-0472">Membrane</keyword>
<dbReference type="PANTHER" id="PTHR33741:SF5">
    <property type="entry name" value="TRANSMEMBRANE PROTEIN DDB_G0269096-RELATED"/>
    <property type="match status" value="1"/>
</dbReference>
<dbReference type="InterPro" id="IPR058581">
    <property type="entry name" value="TM_HPP"/>
</dbReference>
<dbReference type="RefSeq" id="WP_091188317.1">
    <property type="nucleotide sequence ID" value="NZ_FOMT01000004.1"/>
</dbReference>
<dbReference type="PANTHER" id="PTHR33741">
    <property type="entry name" value="TRANSMEMBRANE PROTEIN DDB_G0269096-RELATED"/>
    <property type="match status" value="1"/>
</dbReference>
<gene>
    <name evidence="3" type="ORF">SAMN05216378_4138</name>
</gene>
<dbReference type="Proteomes" id="UP000198855">
    <property type="component" value="Unassembled WGS sequence"/>
</dbReference>
<keyword evidence="1" id="KW-1133">Transmembrane helix</keyword>
<evidence type="ECO:0000259" key="2">
    <source>
        <dbReference type="Pfam" id="PF04982"/>
    </source>
</evidence>
<dbReference type="EMBL" id="FOMT01000004">
    <property type="protein sequence ID" value="SFE80652.1"/>
    <property type="molecule type" value="Genomic_DNA"/>
</dbReference>
<accession>A0A1I2DJ20</accession>
<evidence type="ECO:0000313" key="3">
    <source>
        <dbReference type="EMBL" id="SFE80652.1"/>
    </source>
</evidence>
<feature type="transmembrane region" description="Helical" evidence="1">
    <location>
        <begin position="119"/>
        <end position="143"/>
    </location>
</feature>
<organism evidence="3 4">
    <name type="scientific">Paenibacillus catalpae</name>
    <dbReference type="NCBI Taxonomy" id="1045775"/>
    <lineage>
        <taxon>Bacteria</taxon>
        <taxon>Bacillati</taxon>
        <taxon>Bacillota</taxon>
        <taxon>Bacilli</taxon>
        <taxon>Bacillales</taxon>
        <taxon>Paenibacillaceae</taxon>
        <taxon>Paenibacillus</taxon>
    </lineage>
</organism>
<dbReference type="AlphaFoldDB" id="A0A1I2DJ20"/>
<dbReference type="Pfam" id="PF04982">
    <property type="entry name" value="TM_HPP"/>
    <property type="match status" value="1"/>
</dbReference>
<dbReference type="InterPro" id="IPR007065">
    <property type="entry name" value="HPP"/>
</dbReference>
<protein>
    <submittedName>
        <fullName evidence="3">HPP family protein</fullName>
    </submittedName>
</protein>
<feature type="transmembrane region" description="Helical" evidence="1">
    <location>
        <begin position="31"/>
        <end position="49"/>
    </location>
</feature>
<reference evidence="4" key="1">
    <citation type="submission" date="2016-10" db="EMBL/GenBank/DDBJ databases">
        <authorList>
            <person name="Varghese N."/>
            <person name="Submissions S."/>
        </authorList>
    </citation>
    <scope>NUCLEOTIDE SEQUENCE [LARGE SCALE GENOMIC DNA]</scope>
    <source>
        <strain evidence="4">CGMCC 1.10784</strain>
    </source>
</reference>
<feature type="transmembrane region" description="Helical" evidence="1">
    <location>
        <begin position="70"/>
        <end position="94"/>
    </location>
</feature>
<keyword evidence="4" id="KW-1185">Reference proteome</keyword>
<dbReference type="STRING" id="1045775.SAMN05216378_4138"/>
<evidence type="ECO:0000313" key="4">
    <source>
        <dbReference type="Proteomes" id="UP000198855"/>
    </source>
</evidence>
<feature type="transmembrane region" description="Helical" evidence="1">
    <location>
        <begin position="7"/>
        <end position="25"/>
    </location>
</feature>
<feature type="domain" description="HPP transmembrane region" evidence="2">
    <location>
        <begin position="7"/>
        <end position="144"/>
    </location>
</feature>
<keyword evidence="1" id="KW-0812">Transmembrane</keyword>